<feature type="domain" description="YokE-like PH" evidence="1">
    <location>
        <begin position="21"/>
        <end position="85"/>
    </location>
</feature>
<dbReference type="Pfam" id="PF14470">
    <property type="entry name" value="bPH_3"/>
    <property type="match status" value="1"/>
</dbReference>
<name>A0A266M1S7_PSEFR</name>
<organism evidence="2 3">
    <name type="scientific">Pseudomonas fragi</name>
    <dbReference type="NCBI Taxonomy" id="296"/>
    <lineage>
        <taxon>Bacteria</taxon>
        <taxon>Pseudomonadati</taxon>
        <taxon>Pseudomonadota</taxon>
        <taxon>Gammaproteobacteria</taxon>
        <taxon>Pseudomonadales</taxon>
        <taxon>Pseudomonadaceae</taxon>
        <taxon>Pseudomonas</taxon>
    </lineage>
</organism>
<evidence type="ECO:0000259" key="1">
    <source>
        <dbReference type="Pfam" id="PF14470"/>
    </source>
</evidence>
<dbReference type="EMBL" id="NQKL01000001">
    <property type="protein sequence ID" value="OZY43602.1"/>
    <property type="molecule type" value="Genomic_DNA"/>
</dbReference>
<accession>A0A266M1S7</accession>
<gene>
    <name evidence="2" type="ORF">CJF43_01145</name>
</gene>
<evidence type="ECO:0000313" key="3">
    <source>
        <dbReference type="Proteomes" id="UP000216113"/>
    </source>
</evidence>
<sequence>MADTRITTALNTLQRLLLAGETIIHSSRQVRLAALLHRREIIATTPNRLIIFKRRLIGGYQMIDVRWQDLRDASINENILEKYFGAVFKANVAGRGIQVVAGLEVESARALYVFCQQQEQEWREKNRIRSIEEDRAKSGGMVLGHLGGHAPEAVPPAEEPLSRLKKAKDMLTEGLISDAEFETIKARIVNNL</sequence>
<proteinExistence type="predicted"/>
<dbReference type="AlphaFoldDB" id="A0A266M1S7"/>
<dbReference type="RefSeq" id="WP_095027621.1">
    <property type="nucleotide sequence ID" value="NZ_NQKL01000001.1"/>
</dbReference>
<protein>
    <recommendedName>
        <fullName evidence="1">YokE-like PH domain-containing protein</fullName>
    </recommendedName>
</protein>
<evidence type="ECO:0000313" key="2">
    <source>
        <dbReference type="EMBL" id="OZY43602.1"/>
    </source>
</evidence>
<dbReference type="Proteomes" id="UP000216113">
    <property type="component" value="Unassembled WGS sequence"/>
</dbReference>
<comment type="caution">
    <text evidence="2">The sequence shown here is derived from an EMBL/GenBank/DDBJ whole genome shotgun (WGS) entry which is preliminary data.</text>
</comment>
<reference evidence="2 3" key="1">
    <citation type="submission" date="2017-08" db="EMBL/GenBank/DDBJ databases">
        <title>Genomic and metabolic characterisation of spoilage-associated Pseudomonas species.</title>
        <authorList>
            <person name="Stanborough T."/>
            <person name="Fegan N."/>
            <person name="Powell S.M."/>
            <person name="Singh T."/>
            <person name="Tamplin M.L."/>
            <person name="Chandry P.S."/>
        </authorList>
    </citation>
    <scope>NUCLEOTIDE SEQUENCE [LARGE SCALE GENOMIC DNA]</scope>
    <source>
        <strain evidence="2 3">F1820</strain>
    </source>
</reference>
<dbReference type="InterPro" id="IPR039519">
    <property type="entry name" value="YokE-like_PH"/>
</dbReference>